<dbReference type="SUPFAM" id="SSF51905">
    <property type="entry name" value="FAD/NAD(P)-binding domain"/>
    <property type="match status" value="2"/>
</dbReference>
<dbReference type="InterPro" id="IPR050982">
    <property type="entry name" value="Auxin_biosynth/cation_transpt"/>
</dbReference>
<comment type="catalytic activity">
    <reaction evidence="4">
        <text>indole-3-pyruvate + NADPH + O2 + H(+) = (indol-3-yl)acetate + CO2 + NADP(+) + H2O</text>
        <dbReference type="Rhea" id="RHEA:34331"/>
        <dbReference type="ChEBI" id="CHEBI:15377"/>
        <dbReference type="ChEBI" id="CHEBI:15378"/>
        <dbReference type="ChEBI" id="CHEBI:15379"/>
        <dbReference type="ChEBI" id="CHEBI:16526"/>
        <dbReference type="ChEBI" id="CHEBI:17640"/>
        <dbReference type="ChEBI" id="CHEBI:30854"/>
        <dbReference type="ChEBI" id="CHEBI:57783"/>
        <dbReference type="ChEBI" id="CHEBI:58349"/>
        <dbReference type="EC" id="1.14.13.168"/>
    </reaction>
</comment>
<evidence type="ECO:0000313" key="6">
    <source>
        <dbReference type="Proteomes" id="UP000734854"/>
    </source>
</evidence>
<keyword evidence="6" id="KW-1185">Reference proteome</keyword>
<dbReference type="GO" id="GO:0050660">
    <property type="term" value="F:flavin adenine dinucleotide binding"/>
    <property type="evidence" value="ECO:0007669"/>
    <property type="project" value="InterPro"/>
</dbReference>
<dbReference type="EC" id="1.14.13.168" evidence="3"/>
<dbReference type="GO" id="GO:0103075">
    <property type="term" value="F:indole-3-pyruvate monooxygenase activity"/>
    <property type="evidence" value="ECO:0007669"/>
    <property type="project" value="UniProtKB-EC"/>
</dbReference>
<dbReference type="InterPro" id="IPR000960">
    <property type="entry name" value="Flavin_mOase"/>
</dbReference>
<dbReference type="EMBL" id="JACMSC010000002">
    <property type="protein sequence ID" value="KAG6532908.1"/>
    <property type="molecule type" value="Genomic_DNA"/>
</dbReference>
<evidence type="ECO:0000256" key="3">
    <source>
        <dbReference type="ARBA" id="ARBA00039148"/>
    </source>
</evidence>
<dbReference type="PIRSF" id="PIRSF000332">
    <property type="entry name" value="FMO"/>
    <property type="match status" value="1"/>
</dbReference>
<evidence type="ECO:0000256" key="1">
    <source>
        <dbReference type="ARBA" id="ARBA00009183"/>
    </source>
</evidence>
<keyword evidence="2" id="KW-0560">Oxidoreductase</keyword>
<dbReference type="Proteomes" id="UP000734854">
    <property type="component" value="Unassembled WGS sequence"/>
</dbReference>
<reference evidence="5 6" key="1">
    <citation type="submission" date="2020-08" db="EMBL/GenBank/DDBJ databases">
        <title>Plant Genome Project.</title>
        <authorList>
            <person name="Zhang R.-G."/>
        </authorList>
    </citation>
    <scope>NUCLEOTIDE SEQUENCE [LARGE SCALE GENOMIC DNA]</scope>
    <source>
        <tissue evidence="5">Rhizome</tissue>
    </source>
</reference>
<name>A0A8J5HP34_ZINOF</name>
<evidence type="ECO:0000256" key="4">
    <source>
        <dbReference type="ARBA" id="ARBA00047707"/>
    </source>
</evidence>
<organism evidence="5 6">
    <name type="scientific">Zingiber officinale</name>
    <name type="common">Ginger</name>
    <name type="synonym">Amomum zingiber</name>
    <dbReference type="NCBI Taxonomy" id="94328"/>
    <lineage>
        <taxon>Eukaryota</taxon>
        <taxon>Viridiplantae</taxon>
        <taxon>Streptophyta</taxon>
        <taxon>Embryophyta</taxon>
        <taxon>Tracheophyta</taxon>
        <taxon>Spermatophyta</taxon>
        <taxon>Magnoliopsida</taxon>
        <taxon>Liliopsida</taxon>
        <taxon>Zingiberales</taxon>
        <taxon>Zingiberaceae</taxon>
        <taxon>Zingiber</taxon>
    </lineage>
</organism>
<dbReference type="PANTHER" id="PTHR43539">
    <property type="entry name" value="FLAVIN-BINDING MONOOXYGENASE-LIKE PROTEIN (AFU_ORTHOLOGUE AFUA_4G09220)"/>
    <property type="match status" value="1"/>
</dbReference>
<dbReference type="Pfam" id="PF13738">
    <property type="entry name" value="Pyr_redox_3"/>
    <property type="match status" value="1"/>
</dbReference>
<accession>A0A8J5HP34</accession>
<evidence type="ECO:0000256" key="2">
    <source>
        <dbReference type="ARBA" id="ARBA00023002"/>
    </source>
</evidence>
<sequence>MATAACLTALSVPCLILERDDCVASLWRRRSYERVTLHLAKRFSQLPHAPLPDSAPNFLPKPLYLRYLDDYAARFGLRVALRREVVAAEYDPAEGRWRIEVRRRGNGGGGAAAAEEEEEEEECYWARYLVVASGENDEAVVPGSILGMESFPGPVVHSSRYRNGREYEGKAVLVVGAGNSGMEVALDVADCGARSTTIVVRSRFGDLSKYGIHRPSKGPLYLKKYTPKYPVVDSGTVKKIKSGEIQVMPSIKSIKGNYVTFSNGRIQSYDAIILATGYRSTVKKWLKSDDSLVGEDGMVKRMFPNNWKGDNRLYCAGLARRGIYGSGEDAQSIANDIACDYHHYHH</sequence>
<dbReference type="AlphaFoldDB" id="A0A8J5HP34"/>
<proteinExistence type="inferred from homology"/>
<dbReference type="Gene3D" id="3.50.50.60">
    <property type="entry name" value="FAD/NAD(P)-binding domain"/>
    <property type="match status" value="1"/>
</dbReference>
<evidence type="ECO:0000313" key="5">
    <source>
        <dbReference type="EMBL" id="KAG6532908.1"/>
    </source>
</evidence>
<comment type="caution">
    <text evidence="5">The sequence shown here is derived from an EMBL/GenBank/DDBJ whole genome shotgun (WGS) entry which is preliminary data.</text>
</comment>
<dbReference type="InterPro" id="IPR036188">
    <property type="entry name" value="FAD/NAD-bd_sf"/>
</dbReference>
<gene>
    <name evidence="5" type="ORF">ZIOFF_006767</name>
</gene>
<dbReference type="PRINTS" id="PR00370">
    <property type="entry name" value="FMOXYGENASE"/>
</dbReference>
<dbReference type="PANTHER" id="PTHR43539:SF42">
    <property type="entry name" value="OS01G0273800 PROTEIN"/>
    <property type="match status" value="1"/>
</dbReference>
<dbReference type="GO" id="GO:0050661">
    <property type="term" value="F:NADP binding"/>
    <property type="evidence" value="ECO:0007669"/>
    <property type="project" value="InterPro"/>
</dbReference>
<comment type="similarity">
    <text evidence="1">Belongs to the FMO family.</text>
</comment>
<protein>
    <recommendedName>
        <fullName evidence="3">indole-3-pyruvate monooxygenase</fullName>
        <ecNumber evidence="3">1.14.13.168</ecNumber>
    </recommendedName>
</protein>